<evidence type="ECO:0000256" key="2">
    <source>
        <dbReference type="SAM" id="MobiDB-lite"/>
    </source>
</evidence>
<gene>
    <name evidence="3" type="ORF">MARGE09_P2854</name>
</gene>
<feature type="compositionally biased region" description="Basic and acidic residues" evidence="2">
    <location>
        <begin position="438"/>
        <end position="459"/>
    </location>
</feature>
<dbReference type="InterPro" id="IPR021979">
    <property type="entry name" value="DUF3584"/>
</dbReference>
<evidence type="ECO:0000313" key="3">
    <source>
        <dbReference type="EMBL" id="BCD98653.1"/>
    </source>
</evidence>
<feature type="region of interest" description="Disordered" evidence="2">
    <location>
        <begin position="183"/>
        <end position="207"/>
    </location>
</feature>
<reference evidence="3 4" key="1">
    <citation type="journal article" date="2022" name="IScience">
        <title>An ultrasensitive nanofiber-based assay for enzymatic hydrolysis and deep-sea microbial degradation of cellulose.</title>
        <authorList>
            <person name="Tsudome M."/>
            <person name="Tachioka M."/>
            <person name="Miyazaki M."/>
            <person name="Uchimura K."/>
            <person name="Tsuda M."/>
            <person name="Takaki Y."/>
            <person name="Deguchi S."/>
        </authorList>
    </citation>
    <scope>NUCLEOTIDE SEQUENCE [LARGE SCALE GENOMIC DNA]</scope>
    <source>
        <strain evidence="3 4">GE09</strain>
    </source>
</reference>
<sequence>MIAEIMREEQIELPHIQLHKNVREIVAELGVLRNLEKNEALFRKAVNLGTNYFENSKLLETGAKELYTHWHNEGSKVDALENSIKNNRTKLDALKSAWEEEGGSIRRAQQDAEHARNKAEAELDQLDDAKQSWLEQDILTKDDEFENLDEFEEALKEAREHQQALEEGVADLKAHYDGLAQKETQRHTEKSAHLAAVKAEKTKARTDEQARWQEQELELERSRNRALEQHRGSREVDVDEHKRAVMEAEFATRTIVPTEEEKLAEVATESRRDQLEEQLRVANSTIDNAATLVEQCKRDEDAARHTRSTAQKKVTDETNKLEHLRALCHPKSGSLLAELRKHDETWPNTLGKLLREDLLERRDLAPVYTGENASAVMGWTFNLDNLTKPEWAASLEEQELRLTEQGKALDTAHEHLKRKVADHEAALKALKQAQEQLEADKRQAGQTQREYEAAKEAVKRVKAQNRAAEQERKAQAKERHKAMEKSLADLQAQIAQEAEAIRHNFDKDRKAAHDQYLIQHSELEEAEALAAEAIQTETNAHKQRLADIAKEYKEQCAKNGLDEAILNSAIERVRTANEKFNTVRGYKSSVLEYRHWQANEWPRRPEYDAIRTEEARKAEQAGSQYQKREQQYKTDRDELNFSYKELLSSKSKASEQRESCLIMLRRAEYEWLKEGVVEPRPLEAVLAEVESLIESQQTILKEVRTSINKVETVISGQGERSQITDVWEQLRKQAEAATSDPNNVDALNINLTRGVSELLGVHLPQKKETIESFVQTISGQLEDFYTGLKQISRLINQQSRAISHSISEKLYFEAIGHIDVSLSSRIDSQDYWPYLEEFALLYGEWREQQNTALPPEKLGDLLIKVTDILHRSKVATGIESVFDLAITLEENGRKVTVTNGRDLEHASSNGLSYLILCSIFAGITRMLCRDEHIRIHWPVDELGVIDSVNIAGLFKMLNDHNIVMVGGFPTTDPLLLQHFSERHEMRKGVGLVDIALPEDKLEALMQARRQAARQQEAKHAQ</sequence>
<keyword evidence="4" id="KW-1185">Reference proteome</keyword>
<accession>A0AAN1WJB9</accession>
<feature type="region of interest" description="Disordered" evidence="2">
    <location>
        <begin position="438"/>
        <end position="481"/>
    </location>
</feature>
<organism evidence="3 4">
    <name type="scientific">Marinagarivorans cellulosilyticus</name>
    <dbReference type="NCBI Taxonomy" id="2721545"/>
    <lineage>
        <taxon>Bacteria</taxon>
        <taxon>Pseudomonadati</taxon>
        <taxon>Pseudomonadota</taxon>
        <taxon>Gammaproteobacteria</taxon>
        <taxon>Cellvibrionales</taxon>
        <taxon>Cellvibrionaceae</taxon>
        <taxon>Marinagarivorans</taxon>
    </lineage>
</organism>
<evidence type="ECO:0000256" key="1">
    <source>
        <dbReference type="SAM" id="Coils"/>
    </source>
</evidence>
<feature type="compositionally biased region" description="Basic and acidic residues" evidence="2">
    <location>
        <begin position="468"/>
        <end position="481"/>
    </location>
</feature>
<dbReference type="AlphaFoldDB" id="A0AAN1WJB9"/>
<dbReference type="Proteomes" id="UP001320119">
    <property type="component" value="Chromosome"/>
</dbReference>
<proteinExistence type="predicted"/>
<keyword evidence="1" id="KW-0175">Coiled coil</keyword>
<dbReference type="EMBL" id="AP023086">
    <property type="protein sequence ID" value="BCD98653.1"/>
    <property type="molecule type" value="Genomic_DNA"/>
</dbReference>
<evidence type="ECO:0000313" key="4">
    <source>
        <dbReference type="Proteomes" id="UP001320119"/>
    </source>
</evidence>
<dbReference type="Pfam" id="PF12128">
    <property type="entry name" value="DUF3584"/>
    <property type="match status" value="1"/>
</dbReference>
<name>A0AAN1WJB9_9GAMM</name>
<dbReference type="KEGG" id="marq:MARGE09_P2854"/>
<feature type="coiled-coil region" evidence="1">
    <location>
        <begin position="77"/>
        <end position="175"/>
    </location>
</feature>
<protein>
    <submittedName>
        <fullName evidence="3">Uncharacterized protein</fullName>
    </submittedName>
</protein>